<feature type="transmembrane region" description="Helical" evidence="12">
    <location>
        <begin position="222"/>
        <end position="245"/>
    </location>
</feature>
<keyword evidence="10" id="KW-0675">Receptor</keyword>
<dbReference type="FunFam" id="1.20.1070.10:FF:000037">
    <property type="entry name" value="Olfactory receptor"/>
    <property type="match status" value="1"/>
</dbReference>
<dbReference type="GeneID" id="129339384"/>
<evidence type="ECO:0000256" key="10">
    <source>
        <dbReference type="ARBA" id="ARBA00023170"/>
    </source>
</evidence>
<reference evidence="15" key="1">
    <citation type="submission" date="2025-08" db="UniProtKB">
        <authorList>
            <consortium name="RefSeq"/>
        </authorList>
    </citation>
    <scope>IDENTIFICATION</scope>
    <source>
        <tissue evidence="15">Blood</tissue>
    </source>
</reference>
<dbReference type="SUPFAM" id="SSF81321">
    <property type="entry name" value="Family A G protein-coupled receptor-like"/>
    <property type="match status" value="1"/>
</dbReference>
<organism evidence="14 15">
    <name type="scientific">Eublepharis macularius</name>
    <name type="common">Leopard gecko</name>
    <name type="synonym">Cyrtodactylus macularius</name>
    <dbReference type="NCBI Taxonomy" id="481883"/>
    <lineage>
        <taxon>Eukaryota</taxon>
        <taxon>Metazoa</taxon>
        <taxon>Chordata</taxon>
        <taxon>Craniata</taxon>
        <taxon>Vertebrata</taxon>
        <taxon>Euteleostomi</taxon>
        <taxon>Lepidosauria</taxon>
        <taxon>Squamata</taxon>
        <taxon>Bifurcata</taxon>
        <taxon>Gekkota</taxon>
        <taxon>Eublepharidae</taxon>
        <taxon>Eublepharinae</taxon>
        <taxon>Eublepharis</taxon>
    </lineage>
</organism>
<dbReference type="Proteomes" id="UP001190640">
    <property type="component" value="Chromosome 12"/>
</dbReference>
<accession>A0AA97K680</accession>
<feature type="transmembrane region" description="Helical" evidence="12">
    <location>
        <begin position="84"/>
        <end position="105"/>
    </location>
</feature>
<proteinExistence type="predicted"/>
<keyword evidence="11" id="KW-0807">Transducer</keyword>
<evidence type="ECO:0000256" key="3">
    <source>
        <dbReference type="ARBA" id="ARBA00022475"/>
    </source>
</evidence>
<keyword evidence="7 12" id="KW-1133">Transmembrane helix</keyword>
<dbReference type="PROSITE" id="PS50262">
    <property type="entry name" value="G_PROTEIN_RECEP_F1_2"/>
    <property type="match status" value="1"/>
</dbReference>
<keyword evidence="8" id="KW-0297">G-protein coupled receptor</keyword>
<evidence type="ECO:0000259" key="13">
    <source>
        <dbReference type="PROSITE" id="PS50262"/>
    </source>
</evidence>
<dbReference type="PRINTS" id="PR00245">
    <property type="entry name" value="OLFACTORYR"/>
</dbReference>
<keyword evidence="6" id="KW-0552">Olfaction</keyword>
<dbReference type="InterPro" id="IPR000725">
    <property type="entry name" value="Olfact_rcpt"/>
</dbReference>
<comment type="function">
    <text evidence="1">Odorant receptor.</text>
</comment>
<dbReference type="CDD" id="cd15227">
    <property type="entry name" value="7tmA_OR14-like"/>
    <property type="match status" value="1"/>
</dbReference>
<evidence type="ECO:0000256" key="12">
    <source>
        <dbReference type="SAM" id="Phobius"/>
    </source>
</evidence>
<feature type="transmembrane region" description="Helical" evidence="12">
    <location>
        <begin position="126"/>
        <end position="144"/>
    </location>
</feature>
<feature type="transmembrane region" description="Helical" evidence="12">
    <location>
        <begin position="257"/>
        <end position="275"/>
    </location>
</feature>
<feature type="transmembrane region" description="Helical" evidence="12">
    <location>
        <begin position="12"/>
        <end position="37"/>
    </location>
</feature>
<evidence type="ECO:0000313" key="15">
    <source>
        <dbReference type="RefSeq" id="XP_054849942.1"/>
    </source>
</evidence>
<evidence type="ECO:0000256" key="1">
    <source>
        <dbReference type="ARBA" id="ARBA00002936"/>
    </source>
</evidence>
<dbReference type="InterPro" id="IPR017452">
    <property type="entry name" value="GPCR_Rhodpsn_7TM"/>
</dbReference>
<evidence type="ECO:0000256" key="6">
    <source>
        <dbReference type="ARBA" id="ARBA00022725"/>
    </source>
</evidence>
<evidence type="ECO:0000256" key="8">
    <source>
        <dbReference type="ARBA" id="ARBA00023040"/>
    </source>
</evidence>
<dbReference type="Pfam" id="PF13853">
    <property type="entry name" value="7tm_4"/>
    <property type="match status" value="1"/>
</dbReference>
<keyword evidence="3" id="KW-1003">Cell membrane</keyword>
<dbReference type="InterPro" id="IPR000276">
    <property type="entry name" value="GPCR_Rhodpsn"/>
</dbReference>
<evidence type="ECO:0000256" key="9">
    <source>
        <dbReference type="ARBA" id="ARBA00023136"/>
    </source>
</evidence>
<evidence type="ECO:0000313" key="14">
    <source>
        <dbReference type="Proteomes" id="UP001190640"/>
    </source>
</evidence>
<evidence type="ECO:0000256" key="7">
    <source>
        <dbReference type="ARBA" id="ARBA00022989"/>
    </source>
</evidence>
<comment type="subcellular location">
    <subcellularLocation>
        <location evidence="2">Cell membrane</location>
        <topology evidence="2">Multi-pass membrane protein</topology>
    </subcellularLocation>
</comment>
<sequence>MEFSKMRELQILHLVAFLILYLAIMTGNLLIVFAVIFDHRLHTPMYFFLMNLAILDLGSISVTMPKSMVNSFFNTRLISYSGRVAQVFFLVFFVASDFALLTVMAHDRYVVICTPLRYETIMNKGACIQMVVSAWISGLLYGAIHTGSTFAITFCSNVVDQFFCEIPQMLKLSCSNLYLVEGGVLLLSGCVLLGCFIFIIVTYVHIFTTVLRMPSRQGRQKAFSACLPHLIVVSMFVFTGCFAYLRSSSKSPSAIDLIFSFIYSIVPPMMNPLIYSMRNKEIKIALWKLLDLKHSAKNDFSRFLQ</sequence>
<feature type="transmembrane region" description="Helical" evidence="12">
    <location>
        <begin position="185"/>
        <end position="210"/>
    </location>
</feature>
<dbReference type="PANTHER" id="PTHR26452">
    <property type="entry name" value="OLFACTORY RECEPTOR"/>
    <property type="match status" value="1"/>
</dbReference>
<keyword evidence="5 12" id="KW-0812">Transmembrane</keyword>
<dbReference type="InterPro" id="IPR050516">
    <property type="entry name" value="Olfactory_GPCR"/>
</dbReference>
<feature type="transmembrane region" description="Helical" evidence="12">
    <location>
        <begin position="44"/>
        <end position="64"/>
    </location>
</feature>
<name>A0AA97K680_EUBMA</name>
<dbReference type="RefSeq" id="XP_054849942.1">
    <property type="nucleotide sequence ID" value="XM_054993967.1"/>
</dbReference>
<dbReference type="Gene3D" id="1.20.1070.10">
    <property type="entry name" value="Rhodopsin 7-helix transmembrane proteins"/>
    <property type="match status" value="1"/>
</dbReference>
<keyword evidence="14" id="KW-1185">Reference proteome</keyword>
<dbReference type="GO" id="GO:0004930">
    <property type="term" value="F:G protein-coupled receptor activity"/>
    <property type="evidence" value="ECO:0007669"/>
    <property type="project" value="UniProtKB-KW"/>
</dbReference>
<keyword evidence="9 12" id="KW-0472">Membrane</keyword>
<gene>
    <name evidence="15" type="primary">LOC129339384</name>
</gene>
<dbReference type="KEGG" id="emc:129339384"/>
<dbReference type="GO" id="GO:0005886">
    <property type="term" value="C:plasma membrane"/>
    <property type="evidence" value="ECO:0007669"/>
    <property type="project" value="UniProtKB-SubCell"/>
</dbReference>
<evidence type="ECO:0000256" key="11">
    <source>
        <dbReference type="ARBA" id="ARBA00023224"/>
    </source>
</evidence>
<dbReference type="PRINTS" id="PR00237">
    <property type="entry name" value="GPCRRHODOPSN"/>
</dbReference>
<feature type="domain" description="G-protein coupled receptors family 1 profile" evidence="13">
    <location>
        <begin position="27"/>
        <end position="275"/>
    </location>
</feature>
<evidence type="ECO:0000256" key="4">
    <source>
        <dbReference type="ARBA" id="ARBA00022606"/>
    </source>
</evidence>
<evidence type="ECO:0000256" key="5">
    <source>
        <dbReference type="ARBA" id="ARBA00022692"/>
    </source>
</evidence>
<evidence type="ECO:0000256" key="2">
    <source>
        <dbReference type="ARBA" id="ARBA00004651"/>
    </source>
</evidence>
<keyword evidence="4" id="KW-0716">Sensory transduction</keyword>
<dbReference type="GO" id="GO:0004984">
    <property type="term" value="F:olfactory receptor activity"/>
    <property type="evidence" value="ECO:0007669"/>
    <property type="project" value="InterPro"/>
</dbReference>
<dbReference type="AlphaFoldDB" id="A0AA97K680"/>
<protein>
    <submittedName>
        <fullName evidence="15">Olfactory receptor 14I1-like</fullName>
    </submittedName>
</protein>